<proteinExistence type="inferred from homology"/>
<dbReference type="InterPro" id="IPR038765">
    <property type="entry name" value="Papain-like_cys_pep_sf"/>
</dbReference>
<accession>A0ABW7XG91</accession>
<organism evidence="7 8">
    <name type="scientific">Promicromonospora kroppenstedtii</name>
    <dbReference type="NCBI Taxonomy" id="440482"/>
    <lineage>
        <taxon>Bacteria</taxon>
        <taxon>Bacillati</taxon>
        <taxon>Actinomycetota</taxon>
        <taxon>Actinomycetes</taxon>
        <taxon>Micrococcales</taxon>
        <taxon>Promicromonosporaceae</taxon>
        <taxon>Promicromonospora</taxon>
    </lineage>
</organism>
<dbReference type="Proteomes" id="UP001611580">
    <property type="component" value="Unassembled WGS sequence"/>
</dbReference>
<dbReference type="RefSeq" id="WP_397402497.1">
    <property type="nucleotide sequence ID" value="NZ_JBIRYI010000003.1"/>
</dbReference>
<dbReference type="PANTHER" id="PTHR47359">
    <property type="entry name" value="PEPTIDOGLYCAN DL-ENDOPEPTIDASE CWLO"/>
    <property type="match status" value="1"/>
</dbReference>
<dbReference type="EMBL" id="JBIRYI010000003">
    <property type="protein sequence ID" value="MFI2486522.1"/>
    <property type="molecule type" value="Genomic_DNA"/>
</dbReference>
<dbReference type="PANTHER" id="PTHR47359:SF3">
    <property type="entry name" value="NLP_P60 DOMAIN-CONTAINING PROTEIN-RELATED"/>
    <property type="match status" value="1"/>
</dbReference>
<feature type="domain" description="NlpC/P60" evidence="6">
    <location>
        <begin position="147"/>
        <end position="288"/>
    </location>
</feature>
<comment type="similarity">
    <text evidence="1">Belongs to the peptidase C40 family.</text>
</comment>
<evidence type="ECO:0000256" key="5">
    <source>
        <dbReference type="SAM" id="SignalP"/>
    </source>
</evidence>
<evidence type="ECO:0000256" key="2">
    <source>
        <dbReference type="ARBA" id="ARBA00022670"/>
    </source>
</evidence>
<sequence length="289" mass="30414">MSGIVALAATLGGLVAVAPAAGAAELAPLADPGQEIVVDCGNAEARIQVNWGVDSVTLRYRLNDTAADGRSPVLKIAAVTGNGGTASYVFDNGTVTYARTAGEGLGPSYGENGWNPGTIGSINYLNIKVSNGTTAEGTLCTKYANLYNWARLGLENAYEKEGAPYSEDAGTGPAYDCSGLVYASYNEVANFPGWPVRSSQAMYDWARTHTSQAKIYAQKVPYSELKVGDLIFYDTDGDYTGNITHVAFYAGNGTVFDAHQTGTPVGFHTDWVNSRVGAYRILGAVEFAG</sequence>
<evidence type="ECO:0000256" key="1">
    <source>
        <dbReference type="ARBA" id="ARBA00007074"/>
    </source>
</evidence>
<keyword evidence="3" id="KW-0378">Hydrolase</keyword>
<keyword evidence="5" id="KW-0732">Signal</keyword>
<evidence type="ECO:0000259" key="6">
    <source>
        <dbReference type="PROSITE" id="PS51935"/>
    </source>
</evidence>
<evidence type="ECO:0000256" key="3">
    <source>
        <dbReference type="ARBA" id="ARBA00022801"/>
    </source>
</evidence>
<name>A0ABW7XG91_9MICO</name>
<dbReference type="InterPro" id="IPR000064">
    <property type="entry name" value="NLP_P60_dom"/>
</dbReference>
<evidence type="ECO:0000313" key="7">
    <source>
        <dbReference type="EMBL" id="MFI2486522.1"/>
    </source>
</evidence>
<gene>
    <name evidence="7" type="ORF">ACH47X_06400</name>
</gene>
<reference evidence="7 8" key="1">
    <citation type="submission" date="2024-10" db="EMBL/GenBank/DDBJ databases">
        <title>The Natural Products Discovery Center: Release of the First 8490 Sequenced Strains for Exploring Actinobacteria Biosynthetic Diversity.</title>
        <authorList>
            <person name="Kalkreuter E."/>
            <person name="Kautsar S.A."/>
            <person name="Yang D."/>
            <person name="Bader C.D."/>
            <person name="Teijaro C.N."/>
            <person name="Fluegel L."/>
            <person name="Davis C.M."/>
            <person name="Simpson J.R."/>
            <person name="Lauterbach L."/>
            <person name="Steele A.D."/>
            <person name="Gui C."/>
            <person name="Meng S."/>
            <person name="Li G."/>
            <person name="Viehrig K."/>
            <person name="Ye F."/>
            <person name="Su P."/>
            <person name="Kiefer A.F."/>
            <person name="Nichols A."/>
            <person name="Cepeda A.J."/>
            <person name="Yan W."/>
            <person name="Fan B."/>
            <person name="Jiang Y."/>
            <person name="Adhikari A."/>
            <person name="Zheng C.-J."/>
            <person name="Schuster L."/>
            <person name="Cowan T.M."/>
            <person name="Smanski M.J."/>
            <person name="Chevrette M.G."/>
            <person name="De Carvalho L.P.S."/>
            <person name="Shen B."/>
        </authorList>
    </citation>
    <scope>NUCLEOTIDE SEQUENCE [LARGE SCALE GENOMIC DNA]</scope>
    <source>
        <strain evidence="7 8">NPDC019481</strain>
    </source>
</reference>
<keyword evidence="2" id="KW-0645">Protease</keyword>
<dbReference type="SUPFAM" id="SSF54001">
    <property type="entry name" value="Cysteine proteinases"/>
    <property type="match status" value="1"/>
</dbReference>
<comment type="caution">
    <text evidence="7">The sequence shown here is derived from an EMBL/GenBank/DDBJ whole genome shotgun (WGS) entry which is preliminary data.</text>
</comment>
<protein>
    <submittedName>
        <fullName evidence="7">C40 family peptidase</fullName>
    </submittedName>
</protein>
<keyword evidence="4" id="KW-0788">Thiol protease</keyword>
<dbReference type="Pfam" id="PF00877">
    <property type="entry name" value="NLPC_P60"/>
    <property type="match status" value="1"/>
</dbReference>
<feature type="signal peptide" evidence="5">
    <location>
        <begin position="1"/>
        <end position="23"/>
    </location>
</feature>
<feature type="chain" id="PRO_5046756046" evidence="5">
    <location>
        <begin position="24"/>
        <end position="289"/>
    </location>
</feature>
<evidence type="ECO:0000313" key="8">
    <source>
        <dbReference type="Proteomes" id="UP001611580"/>
    </source>
</evidence>
<dbReference type="PROSITE" id="PS51935">
    <property type="entry name" value="NLPC_P60"/>
    <property type="match status" value="1"/>
</dbReference>
<evidence type="ECO:0000256" key="4">
    <source>
        <dbReference type="ARBA" id="ARBA00022807"/>
    </source>
</evidence>
<dbReference type="Gene3D" id="3.90.1720.10">
    <property type="entry name" value="endopeptidase domain like (from Nostoc punctiforme)"/>
    <property type="match status" value="1"/>
</dbReference>
<keyword evidence="8" id="KW-1185">Reference proteome</keyword>
<dbReference type="InterPro" id="IPR051794">
    <property type="entry name" value="PG_Endopeptidase_C40"/>
</dbReference>